<keyword evidence="3" id="KW-1185">Reference proteome</keyword>
<evidence type="ECO:0000256" key="1">
    <source>
        <dbReference type="SAM" id="MobiDB-lite"/>
    </source>
</evidence>
<gene>
    <name evidence="2" type="ORF">G2W53_014440</name>
</gene>
<dbReference type="AlphaFoldDB" id="A0A834WTK3"/>
<protein>
    <submittedName>
        <fullName evidence="2">Uncharacterized protein</fullName>
    </submittedName>
</protein>
<sequence length="38" mass="4197">MRIPVKLEISWAHRTITRTGTNCHENGGTLPPPPLNTS</sequence>
<comment type="caution">
    <text evidence="2">The sequence shown here is derived from an EMBL/GenBank/DDBJ whole genome shotgun (WGS) entry which is preliminary data.</text>
</comment>
<name>A0A834WTK3_9FABA</name>
<feature type="region of interest" description="Disordered" evidence="1">
    <location>
        <begin position="19"/>
        <end position="38"/>
    </location>
</feature>
<reference evidence="2" key="1">
    <citation type="submission" date="2020-09" db="EMBL/GenBank/DDBJ databases">
        <title>Genome-Enabled Discovery of Anthraquinone Biosynthesis in Senna tora.</title>
        <authorList>
            <person name="Kang S.-H."/>
            <person name="Pandey R.P."/>
            <person name="Lee C.-M."/>
            <person name="Sim J.-S."/>
            <person name="Jeong J.-T."/>
            <person name="Choi B.-S."/>
            <person name="Jung M."/>
            <person name="Ginzburg D."/>
            <person name="Zhao K."/>
            <person name="Won S.Y."/>
            <person name="Oh T.-J."/>
            <person name="Yu Y."/>
            <person name="Kim N.-H."/>
            <person name="Lee O.R."/>
            <person name="Lee T.-H."/>
            <person name="Bashyal P."/>
            <person name="Kim T.-S."/>
            <person name="Lee W.-H."/>
            <person name="Kawkins C."/>
            <person name="Kim C.-K."/>
            <person name="Kim J.S."/>
            <person name="Ahn B.O."/>
            <person name="Rhee S.Y."/>
            <person name="Sohng J.K."/>
        </authorList>
    </citation>
    <scope>NUCLEOTIDE SEQUENCE</scope>
    <source>
        <tissue evidence="2">Leaf</tissue>
    </source>
</reference>
<dbReference type="Proteomes" id="UP000634136">
    <property type="component" value="Unassembled WGS sequence"/>
</dbReference>
<proteinExistence type="predicted"/>
<evidence type="ECO:0000313" key="2">
    <source>
        <dbReference type="EMBL" id="KAF7832107.1"/>
    </source>
</evidence>
<organism evidence="2 3">
    <name type="scientific">Senna tora</name>
    <dbReference type="NCBI Taxonomy" id="362788"/>
    <lineage>
        <taxon>Eukaryota</taxon>
        <taxon>Viridiplantae</taxon>
        <taxon>Streptophyta</taxon>
        <taxon>Embryophyta</taxon>
        <taxon>Tracheophyta</taxon>
        <taxon>Spermatophyta</taxon>
        <taxon>Magnoliopsida</taxon>
        <taxon>eudicotyledons</taxon>
        <taxon>Gunneridae</taxon>
        <taxon>Pentapetalae</taxon>
        <taxon>rosids</taxon>
        <taxon>fabids</taxon>
        <taxon>Fabales</taxon>
        <taxon>Fabaceae</taxon>
        <taxon>Caesalpinioideae</taxon>
        <taxon>Cassia clade</taxon>
        <taxon>Senna</taxon>
    </lineage>
</organism>
<evidence type="ECO:0000313" key="3">
    <source>
        <dbReference type="Proteomes" id="UP000634136"/>
    </source>
</evidence>
<accession>A0A834WTK3</accession>
<dbReference type="EMBL" id="JAAIUW010000005">
    <property type="protein sequence ID" value="KAF7832107.1"/>
    <property type="molecule type" value="Genomic_DNA"/>
</dbReference>